<dbReference type="InterPro" id="IPR001845">
    <property type="entry name" value="HTH_ArsR_DNA-bd_dom"/>
</dbReference>
<dbReference type="STRING" id="84022.CACET_c22690"/>
<dbReference type="PATRIC" id="fig|84022.5.peg.437"/>
<keyword evidence="5" id="KW-1185">Reference proteome</keyword>
<accession>A0A0D8IBY7</accession>
<evidence type="ECO:0000313" key="5">
    <source>
        <dbReference type="Proteomes" id="UP000035704"/>
    </source>
</evidence>
<dbReference type="PANTHER" id="PTHR33154">
    <property type="entry name" value="TRANSCRIPTIONAL REGULATOR, ARSR FAMILY"/>
    <property type="match status" value="1"/>
</dbReference>
<dbReference type="InterPro" id="IPR036388">
    <property type="entry name" value="WH-like_DNA-bd_sf"/>
</dbReference>
<evidence type="ECO:0000256" key="2">
    <source>
        <dbReference type="ARBA" id="ARBA00023125"/>
    </source>
</evidence>
<name>A0A0D8IBY7_9CLOT</name>
<keyword evidence="3" id="KW-0804">Transcription</keyword>
<evidence type="ECO:0000313" key="4">
    <source>
        <dbReference type="EMBL" id="AKL95715.1"/>
    </source>
</evidence>
<gene>
    <name evidence="4" type="primary">arsR</name>
    <name evidence="4" type="ORF">CACET_c22690</name>
</gene>
<dbReference type="Pfam" id="PF01022">
    <property type="entry name" value="HTH_5"/>
    <property type="match status" value="1"/>
</dbReference>
<dbReference type="PANTHER" id="PTHR33154:SF18">
    <property type="entry name" value="ARSENICAL RESISTANCE OPERON REPRESSOR"/>
    <property type="match status" value="1"/>
</dbReference>
<reference evidence="4 5" key="1">
    <citation type="submission" date="2014-10" db="EMBL/GenBank/DDBJ databases">
        <title>Genome sequence of Clostridium aceticum DSM 1496.</title>
        <authorList>
            <person name="Poehlein A."/>
            <person name="Schiel-Bengelsdorf B."/>
            <person name="Gottschalk G."/>
            <person name="Duerre P."/>
            <person name="Daniel R."/>
        </authorList>
    </citation>
    <scope>NUCLEOTIDE SEQUENCE [LARGE SCALE GENOMIC DNA]</scope>
    <source>
        <strain evidence="4 5">DSM 1496</strain>
    </source>
</reference>
<dbReference type="InterPro" id="IPR036390">
    <property type="entry name" value="WH_DNA-bd_sf"/>
</dbReference>
<dbReference type="PRINTS" id="PR00778">
    <property type="entry name" value="HTHARSR"/>
</dbReference>
<evidence type="ECO:0000256" key="3">
    <source>
        <dbReference type="ARBA" id="ARBA00023163"/>
    </source>
</evidence>
<dbReference type="EMBL" id="CP009687">
    <property type="protein sequence ID" value="AKL95715.1"/>
    <property type="molecule type" value="Genomic_DNA"/>
</dbReference>
<proteinExistence type="predicted"/>
<organism evidence="4 5">
    <name type="scientific">Clostridium aceticum</name>
    <dbReference type="NCBI Taxonomy" id="84022"/>
    <lineage>
        <taxon>Bacteria</taxon>
        <taxon>Bacillati</taxon>
        <taxon>Bacillota</taxon>
        <taxon>Clostridia</taxon>
        <taxon>Eubacteriales</taxon>
        <taxon>Clostridiaceae</taxon>
        <taxon>Clostridium</taxon>
    </lineage>
</organism>
<keyword evidence="1" id="KW-0805">Transcription regulation</keyword>
<dbReference type="AlphaFoldDB" id="A0A0D8IBY7"/>
<dbReference type="InterPro" id="IPR051081">
    <property type="entry name" value="HTH_MetalResp_TranReg"/>
</dbReference>
<dbReference type="CDD" id="cd00090">
    <property type="entry name" value="HTH_ARSR"/>
    <property type="match status" value="1"/>
</dbReference>
<dbReference type="GO" id="GO:0003677">
    <property type="term" value="F:DNA binding"/>
    <property type="evidence" value="ECO:0007669"/>
    <property type="project" value="UniProtKB-KW"/>
</dbReference>
<dbReference type="GO" id="GO:0003700">
    <property type="term" value="F:DNA-binding transcription factor activity"/>
    <property type="evidence" value="ECO:0007669"/>
    <property type="project" value="InterPro"/>
</dbReference>
<dbReference type="NCBIfam" id="NF033788">
    <property type="entry name" value="HTH_metalloreg"/>
    <property type="match status" value="1"/>
</dbReference>
<dbReference type="SUPFAM" id="SSF46785">
    <property type="entry name" value="Winged helix' DNA-binding domain"/>
    <property type="match status" value="1"/>
</dbReference>
<dbReference type="Proteomes" id="UP000035704">
    <property type="component" value="Chromosome"/>
</dbReference>
<keyword evidence="2" id="KW-0238">DNA-binding</keyword>
<dbReference type="RefSeq" id="WP_044824990.1">
    <property type="nucleotide sequence ID" value="NZ_CP009687.1"/>
</dbReference>
<dbReference type="SMART" id="SM00418">
    <property type="entry name" value="HTH_ARSR"/>
    <property type="match status" value="1"/>
</dbReference>
<dbReference type="InterPro" id="IPR011991">
    <property type="entry name" value="ArsR-like_HTH"/>
</dbReference>
<evidence type="ECO:0000256" key="1">
    <source>
        <dbReference type="ARBA" id="ARBA00023015"/>
    </source>
</evidence>
<protein>
    <submittedName>
        <fullName evidence="4">Regulatory protein ArsR</fullName>
    </submittedName>
</protein>
<dbReference type="KEGG" id="cace:CACET_c22690"/>
<dbReference type="Gene3D" id="1.10.10.10">
    <property type="entry name" value="Winged helix-like DNA-binding domain superfamily/Winged helix DNA-binding domain"/>
    <property type="match status" value="1"/>
</dbReference>
<dbReference type="OrthoDB" id="9798835at2"/>
<dbReference type="PROSITE" id="PS50987">
    <property type="entry name" value="HTH_ARSR_2"/>
    <property type="match status" value="1"/>
</dbReference>
<sequence length="112" mass="13349">MDGLFKILGDENRLRILNLLRKGELCVCEIELVLETTQSNVSRHLGKLRNEKIISFEKKAQWIYYRINPDFIENNKLLYDFMNEKMDQDVKLLQDLEKLRKHKESGFTCKSL</sequence>